<organism evidence="1 2">
    <name type="scientific">Mucilaginibacter arboris</name>
    <dbReference type="NCBI Taxonomy" id="2682090"/>
    <lineage>
        <taxon>Bacteria</taxon>
        <taxon>Pseudomonadati</taxon>
        <taxon>Bacteroidota</taxon>
        <taxon>Sphingobacteriia</taxon>
        <taxon>Sphingobacteriales</taxon>
        <taxon>Sphingobacteriaceae</taxon>
        <taxon>Mucilaginibacter</taxon>
    </lineage>
</organism>
<keyword evidence="2" id="KW-1185">Reference proteome</keyword>
<sequence>MKQYLFKPLGFLLIVVAFYGCQQDDGPAGTWKNEAIKADKREEFHKLNDQLFDALKANKPEDVKNMMSKELLEGDPIERTVELISLRSKLGSYSMLDEYYINDKSEPGPLVINADAEGNNAYTLKYNQSTTKQNYVAFLLLKNGADKWLATAIYGKYDYGWKLNKLDIGQYTINGKNAPELYQQAKEKYAKAYWIDAVNDMAAAEKCFRPSGQWQYADESEMSRFFYKVVQQVNGKYTFPYTIGQVPSKPKIFRILTQTMPEGTFPMIYYLSSIKLKDTLGLKRENEQVKKVIGKALPGIDQDKKYVLYSVFNGLPDGKKTLEHFDITDKL</sequence>
<dbReference type="PROSITE" id="PS51257">
    <property type="entry name" value="PROKAR_LIPOPROTEIN"/>
    <property type="match status" value="1"/>
</dbReference>
<comment type="caution">
    <text evidence="1">The sequence shown here is derived from an EMBL/GenBank/DDBJ whole genome shotgun (WGS) entry which is preliminary data.</text>
</comment>
<protein>
    <submittedName>
        <fullName evidence="1">Uncharacterized protein</fullName>
    </submittedName>
</protein>
<dbReference type="Proteomes" id="UP000462014">
    <property type="component" value="Unassembled WGS sequence"/>
</dbReference>
<accession>A0A7K1SVU5</accession>
<dbReference type="AlphaFoldDB" id="A0A7K1SVU5"/>
<dbReference type="EMBL" id="WPIK01000006">
    <property type="protein sequence ID" value="MVN21414.1"/>
    <property type="molecule type" value="Genomic_DNA"/>
</dbReference>
<reference evidence="1 2" key="1">
    <citation type="submission" date="2019-12" db="EMBL/GenBank/DDBJ databases">
        <title>Mucilaginibacter sp. HMF7410 genome sequencing and assembly.</title>
        <authorList>
            <person name="Kang H."/>
            <person name="Cha I."/>
            <person name="Kim H."/>
            <person name="Joh K."/>
        </authorList>
    </citation>
    <scope>NUCLEOTIDE SEQUENCE [LARGE SCALE GENOMIC DNA]</scope>
    <source>
        <strain evidence="1 2">HMF7410</strain>
    </source>
</reference>
<name>A0A7K1SVU5_9SPHI</name>
<proteinExistence type="predicted"/>
<evidence type="ECO:0000313" key="1">
    <source>
        <dbReference type="EMBL" id="MVN21414.1"/>
    </source>
</evidence>
<evidence type="ECO:0000313" key="2">
    <source>
        <dbReference type="Proteomes" id="UP000462014"/>
    </source>
</evidence>
<gene>
    <name evidence="1" type="ORF">GO621_07680</name>
</gene>